<comment type="similarity">
    <text evidence="10">Belongs to the PlsY family.</text>
</comment>
<comment type="pathway">
    <text evidence="10">Lipid metabolism; phospholipid metabolism.</text>
</comment>
<comment type="subcellular location">
    <subcellularLocation>
        <location evidence="10">Cell inner membrane</location>
        <topology evidence="10">Multi-pass membrane protein</topology>
    </subcellularLocation>
</comment>
<dbReference type="HAMAP" id="MF_01043">
    <property type="entry name" value="PlsY"/>
    <property type="match status" value="1"/>
</dbReference>
<keyword evidence="10" id="KW-0997">Cell inner membrane</keyword>
<comment type="catalytic activity">
    <reaction evidence="10">
        <text>an acyl phosphate + sn-glycerol 3-phosphate = a 1-acyl-sn-glycero-3-phosphate + phosphate</text>
        <dbReference type="Rhea" id="RHEA:34075"/>
        <dbReference type="ChEBI" id="CHEBI:43474"/>
        <dbReference type="ChEBI" id="CHEBI:57597"/>
        <dbReference type="ChEBI" id="CHEBI:57970"/>
        <dbReference type="ChEBI" id="CHEBI:59918"/>
        <dbReference type="EC" id="2.3.1.275"/>
    </reaction>
</comment>
<feature type="transmembrane region" description="Helical" evidence="10">
    <location>
        <begin position="51"/>
        <end position="74"/>
    </location>
</feature>
<dbReference type="EC" id="2.3.1.275" evidence="10"/>
<dbReference type="AlphaFoldDB" id="B8CWZ0"/>
<keyword evidence="7 10" id="KW-0472">Membrane</keyword>
<sequence>MGIITIAIGYIIGSIPFAYIVTRLISGKDVRKFGSGNVGATNATRVMGLPYGLMVAGLDIFKGYIAVLLARFILPVETPYYFIILAGVAAIIGHNWSVFLKFTGGKGVATTCGVLLNLIPVIFLIYVLIWIVIVLSTRYVSLASILGGIALPFVTYYVNGNILNVILTAFLGILILYRHKGNIKRLLSGIENRMKWPPKIEGSDSDVR</sequence>
<keyword evidence="8 10" id="KW-0594">Phospholipid biosynthesis</keyword>
<dbReference type="InterPro" id="IPR003811">
    <property type="entry name" value="G3P_acylTferase_PlsY"/>
</dbReference>
<keyword evidence="11" id="KW-0012">Acyltransferase</keyword>
<dbReference type="UniPathway" id="UPA00085"/>
<comment type="function">
    <text evidence="10">Catalyzes the transfer of an acyl group from acyl-phosphate (acyl-PO(4)) to glycerol-3-phosphate (G3P) to form lysophosphatidic acid (LPA). This enzyme utilizes acyl-phosphate as fatty acyl donor, but not acyl-CoA or acyl-ACP.</text>
</comment>
<dbReference type="NCBIfam" id="TIGR00023">
    <property type="entry name" value="glycerol-3-phosphate 1-O-acyltransferase PlsY"/>
    <property type="match status" value="1"/>
</dbReference>
<evidence type="ECO:0000256" key="1">
    <source>
        <dbReference type="ARBA" id="ARBA00022475"/>
    </source>
</evidence>
<evidence type="ECO:0000256" key="6">
    <source>
        <dbReference type="ARBA" id="ARBA00023098"/>
    </source>
</evidence>
<keyword evidence="5 10" id="KW-1133">Transmembrane helix</keyword>
<dbReference type="GO" id="GO:0043772">
    <property type="term" value="F:acyl-phosphate glycerol-3-phosphate acyltransferase activity"/>
    <property type="evidence" value="ECO:0007669"/>
    <property type="project" value="UniProtKB-UniRule"/>
</dbReference>
<feature type="transmembrane region" description="Helical" evidence="10">
    <location>
        <begin position="156"/>
        <end position="177"/>
    </location>
</feature>
<feature type="transmembrane region" description="Helical" evidence="10">
    <location>
        <begin position="6"/>
        <end position="25"/>
    </location>
</feature>
<keyword evidence="12" id="KW-1185">Reference proteome</keyword>
<keyword evidence="9 10" id="KW-1208">Phospholipid metabolism</keyword>
<keyword evidence="1 10" id="KW-1003">Cell membrane</keyword>
<dbReference type="KEGG" id="hor:Hore_10540"/>
<feature type="transmembrane region" description="Helical" evidence="10">
    <location>
        <begin position="114"/>
        <end position="136"/>
    </location>
</feature>
<dbReference type="PANTHER" id="PTHR30309">
    <property type="entry name" value="INNER MEMBRANE PROTEIN YGIH"/>
    <property type="match status" value="1"/>
</dbReference>
<name>B8CWZ0_HALOH</name>
<evidence type="ECO:0000313" key="11">
    <source>
        <dbReference type="EMBL" id="ACL69809.1"/>
    </source>
</evidence>
<dbReference type="Proteomes" id="UP000000719">
    <property type="component" value="Chromosome"/>
</dbReference>
<dbReference type="SMART" id="SM01207">
    <property type="entry name" value="G3P_acyltransf"/>
    <property type="match status" value="1"/>
</dbReference>
<dbReference type="eggNOG" id="COG0344">
    <property type="taxonomic scope" value="Bacteria"/>
</dbReference>
<dbReference type="OrthoDB" id="9777124at2"/>
<keyword evidence="6 10" id="KW-0443">Lipid metabolism</keyword>
<dbReference type="PANTHER" id="PTHR30309:SF0">
    <property type="entry name" value="GLYCEROL-3-PHOSPHATE ACYLTRANSFERASE-RELATED"/>
    <property type="match status" value="1"/>
</dbReference>
<accession>B8CWZ0</accession>
<organism evidence="11 12">
    <name type="scientific">Halothermothrix orenii (strain H 168 / OCM 544 / DSM 9562)</name>
    <dbReference type="NCBI Taxonomy" id="373903"/>
    <lineage>
        <taxon>Bacteria</taxon>
        <taxon>Bacillati</taxon>
        <taxon>Bacillota</taxon>
        <taxon>Clostridia</taxon>
        <taxon>Halanaerobiales</taxon>
        <taxon>Halothermotrichaceae</taxon>
        <taxon>Halothermothrix</taxon>
    </lineage>
</organism>
<keyword evidence="3 10" id="KW-0808">Transferase</keyword>
<keyword evidence="4 10" id="KW-0812">Transmembrane</keyword>
<dbReference type="EMBL" id="CP001098">
    <property type="protein sequence ID" value="ACL69809.1"/>
    <property type="molecule type" value="Genomic_DNA"/>
</dbReference>
<comment type="subunit">
    <text evidence="10">Probably interacts with PlsX.</text>
</comment>
<evidence type="ECO:0000256" key="4">
    <source>
        <dbReference type="ARBA" id="ARBA00022692"/>
    </source>
</evidence>
<evidence type="ECO:0000256" key="9">
    <source>
        <dbReference type="ARBA" id="ARBA00023264"/>
    </source>
</evidence>
<dbReference type="RefSeq" id="WP_012635994.1">
    <property type="nucleotide sequence ID" value="NC_011899.1"/>
</dbReference>
<evidence type="ECO:0000256" key="8">
    <source>
        <dbReference type="ARBA" id="ARBA00023209"/>
    </source>
</evidence>
<dbReference type="STRING" id="373903.Hore_10540"/>
<dbReference type="Pfam" id="PF02660">
    <property type="entry name" value="G3P_acyltransf"/>
    <property type="match status" value="1"/>
</dbReference>
<evidence type="ECO:0000256" key="5">
    <source>
        <dbReference type="ARBA" id="ARBA00022989"/>
    </source>
</evidence>
<evidence type="ECO:0000256" key="10">
    <source>
        <dbReference type="HAMAP-Rule" id="MF_01043"/>
    </source>
</evidence>
<protein>
    <recommendedName>
        <fullName evidence="10">Glycerol-3-phosphate acyltransferase</fullName>
    </recommendedName>
    <alternativeName>
        <fullName evidence="10">Acyl-PO4 G3P acyltransferase</fullName>
    </alternativeName>
    <alternativeName>
        <fullName evidence="10">Acyl-phosphate--glycerol-3-phosphate acyltransferase</fullName>
    </alternativeName>
    <alternativeName>
        <fullName evidence="10">G3P acyltransferase</fullName>
        <shortName evidence="10">GPAT</shortName>
        <ecNumber evidence="10">2.3.1.275</ecNumber>
    </alternativeName>
    <alternativeName>
        <fullName evidence="10">Lysophosphatidic acid synthase</fullName>
        <shortName evidence="10">LPA synthase</shortName>
    </alternativeName>
</protein>
<evidence type="ECO:0000256" key="3">
    <source>
        <dbReference type="ARBA" id="ARBA00022679"/>
    </source>
</evidence>
<evidence type="ECO:0000256" key="2">
    <source>
        <dbReference type="ARBA" id="ARBA00022516"/>
    </source>
</evidence>
<evidence type="ECO:0000256" key="7">
    <source>
        <dbReference type="ARBA" id="ARBA00023136"/>
    </source>
</evidence>
<reference evidence="11 12" key="1">
    <citation type="journal article" date="2009" name="PLoS ONE">
        <title>Genome analysis of the anaerobic thermohalophilic bacterium Halothermothrix orenii.</title>
        <authorList>
            <person name="Mavromatis K."/>
            <person name="Ivanova N."/>
            <person name="Anderson I."/>
            <person name="Lykidis A."/>
            <person name="Hooper S.D."/>
            <person name="Sun H."/>
            <person name="Kunin V."/>
            <person name="Lapidus A."/>
            <person name="Hugenholtz P."/>
            <person name="Patel B."/>
            <person name="Kyrpides N.C."/>
        </authorList>
    </citation>
    <scope>NUCLEOTIDE SEQUENCE [LARGE SCALE GENOMIC DNA]</scope>
    <source>
        <strain evidence="12">H 168 / OCM 544 / DSM 9562</strain>
    </source>
</reference>
<evidence type="ECO:0000313" key="12">
    <source>
        <dbReference type="Proteomes" id="UP000000719"/>
    </source>
</evidence>
<gene>
    <name evidence="10" type="primary">plsY</name>
    <name evidence="11" type="ordered locus">Hore_10540</name>
</gene>
<feature type="transmembrane region" description="Helical" evidence="10">
    <location>
        <begin position="80"/>
        <end position="102"/>
    </location>
</feature>
<keyword evidence="2 10" id="KW-0444">Lipid biosynthesis</keyword>
<dbReference type="HOGENOM" id="CLU_081254_4_0_9"/>
<dbReference type="GO" id="GO:0005886">
    <property type="term" value="C:plasma membrane"/>
    <property type="evidence" value="ECO:0007669"/>
    <property type="project" value="UniProtKB-SubCell"/>
</dbReference>
<proteinExistence type="inferred from homology"/>
<dbReference type="GO" id="GO:0008654">
    <property type="term" value="P:phospholipid biosynthetic process"/>
    <property type="evidence" value="ECO:0007669"/>
    <property type="project" value="UniProtKB-UniRule"/>
</dbReference>